<dbReference type="PANTHER" id="PTHR21015">
    <property type="entry name" value="UDP-N-ACETYLGLUCOSAMINE--N-ACETYLMURAMYL-(PENTAPEPTIDE) PYROPHOSPHORYL-UNDECAPRENOL N-ACETYLGLUCOSAMINE TRANSFERASE 1"/>
    <property type="match status" value="1"/>
</dbReference>
<feature type="domain" description="Glycosyltransferase family 28 N-terminal" evidence="4">
    <location>
        <begin position="8"/>
        <end position="144"/>
    </location>
</feature>
<keyword evidence="1" id="KW-0328">Glycosyltransferase</keyword>
<keyword evidence="2" id="KW-0808">Transferase</keyword>
<dbReference type="EMBL" id="UINC01000968">
    <property type="protein sequence ID" value="SUZ65786.1"/>
    <property type="molecule type" value="Genomic_DNA"/>
</dbReference>
<dbReference type="Pfam" id="PF03033">
    <property type="entry name" value="Glyco_transf_28"/>
    <property type="match status" value="1"/>
</dbReference>
<dbReference type="CDD" id="cd03785">
    <property type="entry name" value="GT28_MurG"/>
    <property type="match status" value="1"/>
</dbReference>
<evidence type="ECO:0000256" key="2">
    <source>
        <dbReference type="ARBA" id="ARBA00022679"/>
    </source>
</evidence>
<reference evidence="6" key="1">
    <citation type="submission" date="2018-05" db="EMBL/GenBank/DDBJ databases">
        <authorList>
            <person name="Lanie J.A."/>
            <person name="Ng W.-L."/>
            <person name="Kazmierczak K.M."/>
            <person name="Andrzejewski T.M."/>
            <person name="Davidsen T.M."/>
            <person name="Wayne K.J."/>
            <person name="Tettelin H."/>
            <person name="Glass J.I."/>
            <person name="Rusch D."/>
            <person name="Podicherti R."/>
            <person name="Tsui H.-C.T."/>
            <person name="Winkler M.E."/>
        </authorList>
    </citation>
    <scope>NUCLEOTIDE SEQUENCE</scope>
</reference>
<dbReference type="InterPro" id="IPR004276">
    <property type="entry name" value="GlycoTrans_28_N"/>
</dbReference>
<feature type="domain" description="Glycosyl transferase family 28 C-terminal" evidence="5">
    <location>
        <begin position="195"/>
        <end position="319"/>
    </location>
</feature>
<evidence type="ECO:0000256" key="1">
    <source>
        <dbReference type="ARBA" id="ARBA00022676"/>
    </source>
</evidence>
<dbReference type="Gene3D" id="3.40.50.2000">
    <property type="entry name" value="Glycogen Phosphorylase B"/>
    <property type="match status" value="2"/>
</dbReference>
<protein>
    <recommendedName>
        <fullName evidence="7">Glycosyl transferase family 28 C-terminal domain-containing protein</fullName>
    </recommendedName>
</protein>
<keyword evidence="3" id="KW-0812">Transmembrane</keyword>
<evidence type="ECO:0000313" key="6">
    <source>
        <dbReference type="EMBL" id="SUZ65786.1"/>
    </source>
</evidence>
<organism evidence="6">
    <name type="scientific">marine metagenome</name>
    <dbReference type="NCBI Taxonomy" id="408172"/>
    <lineage>
        <taxon>unclassified sequences</taxon>
        <taxon>metagenomes</taxon>
        <taxon>ecological metagenomes</taxon>
    </lineage>
</organism>
<proteinExistence type="predicted"/>
<evidence type="ECO:0000259" key="4">
    <source>
        <dbReference type="Pfam" id="PF03033"/>
    </source>
</evidence>
<dbReference type="AlphaFoldDB" id="A0A381PFJ5"/>
<evidence type="ECO:0000259" key="5">
    <source>
        <dbReference type="Pfam" id="PF04101"/>
    </source>
</evidence>
<feature type="transmembrane region" description="Helical" evidence="3">
    <location>
        <begin position="101"/>
        <end position="119"/>
    </location>
</feature>
<keyword evidence="3" id="KW-0472">Membrane</keyword>
<feature type="transmembrane region" description="Helical" evidence="3">
    <location>
        <begin position="76"/>
        <end position="95"/>
    </location>
</feature>
<evidence type="ECO:0008006" key="7">
    <source>
        <dbReference type="Google" id="ProtNLM"/>
    </source>
</evidence>
<gene>
    <name evidence="6" type="ORF">METZ01_LOCUS18640</name>
</gene>
<name>A0A381PFJ5_9ZZZZ</name>
<dbReference type="PANTHER" id="PTHR21015:SF27">
    <property type="entry name" value="UDP-N-ACETYLGLUCOSAMINE--N-ACETYLMURAMYL-(PENTAPEPTIDE) PYROPHOSPHORYL-UNDECAPRENOL N-ACETYLGLUCOSAMINE TRANSFERASE"/>
    <property type="match status" value="1"/>
</dbReference>
<accession>A0A381PFJ5</accession>
<dbReference type="Pfam" id="PF04101">
    <property type="entry name" value="Glyco_tran_28_C"/>
    <property type="match status" value="1"/>
</dbReference>
<evidence type="ECO:0000256" key="3">
    <source>
        <dbReference type="SAM" id="Phobius"/>
    </source>
</evidence>
<dbReference type="InterPro" id="IPR007235">
    <property type="entry name" value="Glyco_trans_28_C"/>
</dbReference>
<sequence>MSEKPVRVLFTGGGSGGPTLPLLALAEEIGQQKPDSHFLFLGSKNGPERKMVEQTEIPFVAIPSGKLRRYWSWHNFIDPLFIIGGGIMGLVLLLIFRPQVIVSAGSFVSVPIAYAAWILRIPHVILQMDVRPGLANRLMAPVSKALVAYFEQTANQFPSIALKQTIGPVVRQEIFSANAKLANERFGLHPELPLILITGGGQGAVGLNRAVLPLLKHLLNNFQVVHLTGSGSAKDFVQEASAFSHPHYHPLEIVHEGMGDLLAKSEIVLTRAGLGILGELAVLQKDTVLIPLPGTHQEDNALLIKEKDAAEYVSQQVLASDGINWWNNFLEKHVPGEMGKKLHKLLPDGGTKDFAKLVFELSGKD</sequence>
<dbReference type="GO" id="GO:0016758">
    <property type="term" value="F:hexosyltransferase activity"/>
    <property type="evidence" value="ECO:0007669"/>
    <property type="project" value="InterPro"/>
</dbReference>
<keyword evidence="3" id="KW-1133">Transmembrane helix</keyword>
<dbReference type="SUPFAM" id="SSF53756">
    <property type="entry name" value="UDP-Glycosyltransferase/glycogen phosphorylase"/>
    <property type="match status" value="1"/>
</dbReference>
<dbReference type="GO" id="GO:0005975">
    <property type="term" value="P:carbohydrate metabolic process"/>
    <property type="evidence" value="ECO:0007669"/>
    <property type="project" value="InterPro"/>
</dbReference>